<dbReference type="HOGENOM" id="CLU_2490770_0_0_6"/>
<evidence type="ECO:0000313" key="2">
    <source>
        <dbReference type="EMBL" id="ENX02599.1"/>
    </source>
</evidence>
<evidence type="ECO:0000313" key="3">
    <source>
        <dbReference type="Proteomes" id="UP000013248"/>
    </source>
</evidence>
<dbReference type="PATRIC" id="fig|1217705.3.peg.1002"/>
<dbReference type="RefSeq" id="WP_005215612.1">
    <property type="nucleotide sequence ID" value="NZ_KB850089.1"/>
</dbReference>
<protein>
    <submittedName>
        <fullName evidence="2">Uncharacterized protein</fullName>
    </submittedName>
</protein>
<keyword evidence="1" id="KW-0175">Coiled coil</keyword>
<proteinExistence type="predicted"/>
<reference evidence="2 3" key="1">
    <citation type="submission" date="2013-02" db="EMBL/GenBank/DDBJ databases">
        <title>The Genome Sequence of Acinetobacter sp. ANC 3862.</title>
        <authorList>
            <consortium name="The Broad Institute Genome Sequencing Platform"/>
            <consortium name="The Broad Institute Genome Sequencing Center for Infectious Disease"/>
            <person name="Cerqueira G."/>
            <person name="Feldgarden M."/>
            <person name="Courvalin P."/>
            <person name="Perichon B."/>
            <person name="Grillot-Courvalin C."/>
            <person name="Clermont D."/>
            <person name="Rocha E."/>
            <person name="Yoon E.-J."/>
            <person name="Nemec A."/>
            <person name="Walker B."/>
            <person name="Young S.K."/>
            <person name="Zeng Q."/>
            <person name="Gargeya S."/>
            <person name="Fitzgerald M."/>
            <person name="Haas B."/>
            <person name="Abouelleil A."/>
            <person name="Alvarado L."/>
            <person name="Arachchi H.M."/>
            <person name="Berlin A.M."/>
            <person name="Chapman S.B."/>
            <person name="Dewar J."/>
            <person name="Goldberg J."/>
            <person name="Griggs A."/>
            <person name="Gujja S."/>
            <person name="Hansen M."/>
            <person name="Howarth C."/>
            <person name="Imamovic A."/>
            <person name="Larimer J."/>
            <person name="McCowan C."/>
            <person name="Murphy C."/>
            <person name="Neiman D."/>
            <person name="Pearson M."/>
            <person name="Priest M."/>
            <person name="Roberts A."/>
            <person name="Saif S."/>
            <person name="Shea T."/>
            <person name="Sisk P."/>
            <person name="Sykes S."/>
            <person name="Wortman J."/>
            <person name="Nusbaum C."/>
            <person name="Birren B."/>
        </authorList>
    </citation>
    <scope>NUCLEOTIDE SEQUENCE [LARGE SCALE GENOMIC DNA]</scope>
    <source>
        <strain evidence="2 3">ANC 3862</strain>
    </source>
</reference>
<name>N9M288_9GAMM</name>
<comment type="caution">
    <text evidence="2">The sequence shown here is derived from an EMBL/GenBank/DDBJ whole genome shotgun (WGS) entry which is preliminary data.</text>
</comment>
<accession>N9M288</accession>
<dbReference type="EMBL" id="APRP01000014">
    <property type="protein sequence ID" value="ENX02599.1"/>
    <property type="molecule type" value="Genomic_DNA"/>
</dbReference>
<sequence>MFNFKELTELLNDTKKLRDQFKQQLEGFENTLPQDLADNETIYDAKVEGKPLDLDKLHEDIKSSYEDTIESFDKAIQDFEEMLSLS</sequence>
<feature type="coiled-coil region" evidence="1">
    <location>
        <begin position="4"/>
        <end position="31"/>
    </location>
</feature>
<organism evidence="2 3">
    <name type="scientific">Acinetobacter modestus</name>
    <dbReference type="NCBI Taxonomy" id="1776740"/>
    <lineage>
        <taxon>Bacteria</taxon>
        <taxon>Pseudomonadati</taxon>
        <taxon>Pseudomonadota</taxon>
        <taxon>Gammaproteobacteria</taxon>
        <taxon>Moraxellales</taxon>
        <taxon>Moraxellaceae</taxon>
        <taxon>Acinetobacter</taxon>
    </lineage>
</organism>
<evidence type="ECO:0000256" key="1">
    <source>
        <dbReference type="SAM" id="Coils"/>
    </source>
</evidence>
<dbReference type="AlphaFoldDB" id="N9M288"/>
<dbReference type="Proteomes" id="UP000013248">
    <property type="component" value="Unassembled WGS sequence"/>
</dbReference>
<gene>
    <name evidence="2" type="ORF">F900_01045</name>
</gene>
<dbReference type="STRING" id="1217705.F900_01045"/>